<dbReference type="InterPro" id="IPR010989">
    <property type="entry name" value="SNARE"/>
</dbReference>
<gene>
    <name evidence="2" type="ORF">HICCMSTLAB_LOCUS4690</name>
</gene>
<comment type="caution">
    <text evidence="2">The sequence shown here is derived from an EMBL/GenBank/DDBJ whole genome shotgun (WGS) entry which is preliminary data.</text>
</comment>
<name>A0A8J2H9A8_COTCN</name>
<dbReference type="Pfam" id="PF00804">
    <property type="entry name" value="Syntaxin"/>
    <property type="match status" value="1"/>
</dbReference>
<dbReference type="InterPro" id="IPR006011">
    <property type="entry name" value="Syntaxin_N"/>
</dbReference>
<evidence type="ECO:0000313" key="3">
    <source>
        <dbReference type="Proteomes" id="UP000786811"/>
    </source>
</evidence>
<evidence type="ECO:0000259" key="1">
    <source>
        <dbReference type="Pfam" id="PF00804"/>
    </source>
</evidence>
<dbReference type="SUPFAM" id="SSF47661">
    <property type="entry name" value="t-snare proteins"/>
    <property type="match status" value="1"/>
</dbReference>
<accession>A0A8J2H9A8</accession>
<dbReference type="AlphaFoldDB" id="A0A8J2H9A8"/>
<dbReference type="GO" id="GO:0016192">
    <property type="term" value="P:vesicle-mediated transport"/>
    <property type="evidence" value="ECO:0007669"/>
    <property type="project" value="InterPro"/>
</dbReference>
<dbReference type="EMBL" id="CAJNRD030001119">
    <property type="protein sequence ID" value="CAG5088036.1"/>
    <property type="molecule type" value="Genomic_DNA"/>
</dbReference>
<feature type="domain" description="Syntaxin N-terminal" evidence="1">
    <location>
        <begin position="63"/>
        <end position="187"/>
    </location>
</feature>
<proteinExistence type="predicted"/>
<keyword evidence="3" id="KW-1185">Reference proteome</keyword>
<organism evidence="2 3">
    <name type="scientific">Cotesia congregata</name>
    <name type="common">Parasitoid wasp</name>
    <name type="synonym">Apanteles congregatus</name>
    <dbReference type="NCBI Taxonomy" id="51543"/>
    <lineage>
        <taxon>Eukaryota</taxon>
        <taxon>Metazoa</taxon>
        <taxon>Ecdysozoa</taxon>
        <taxon>Arthropoda</taxon>
        <taxon>Hexapoda</taxon>
        <taxon>Insecta</taxon>
        <taxon>Pterygota</taxon>
        <taxon>Neoptera</taxon>
        <taxon>Endopterygota</taxon>
        <taxon>Hymenoptera</taxon>
        <taxon>Apocrita</taxon>
        <taxon>Ichneumonoidea</taxon>
        <taxon>Braconidae</taxon>
        <taxon>Microgastrinae</taxon>
        <taxon>Cotesia</taxon>
    </lineage>
</organism>
<protein>
    <submittedName>
        <fullName evidence="2">Similar to Syx1A: Syntaxin-1A (Drosophila melanogaster)</fullName>
    </submittedName>
</protein>
<sequence>MQSVLVSQSEVVDIKKWMELKSVLSFLTLSTMVRDRLAELCANKRNDCKSFLPEISQKLSNKKVKDVLDEAEKIRDMVSILQENINIVKDLHNNVLSHTDLGIQNELESRTFIISQTAFRIRTSLKELGKDVSSVDELTLESARDGPVYMRIKFLQYATILRMFSDIMHAYNESLLRYHDKCSSLLHQQRILRMFLLSKQMVFCFGERAKDGG</sequence>
<evidence type="ECO:0000313" key="2">
    <source>
        <dbReference type="EMBL" id="CAG5088036.1"/>
    </source>
</evidence>
<dbReference type="GO" id="GO:0016020">
    <property type="term" value="C:membrane"/>
    <property type="evidence" value="ECO:0007669"/>
    <property type="project" value="InterPro"/>
</dbReference>
<dbReference type="OrthoDB" id="10255013at2759"/>
<dbReference type="Gene3D" id="1.20.58.70">
    <property type="match status" value="1"/>
</dbReference>
<reference evidence="2" key="1">
    <citation type="submission" date="2021-04" db="EMBL/GenBank/DDBJ databases">
        <authorList>
            <person name="Chebbi M.A.C M."/>
        </authorList>
    </citation>
    <scope>NUCLEOTIDE SEQUENCE</scope>
</reference>
<dbReference type="Proteomes" id="UP000786811">
    <property type="component" value="Unassembled WGS sequence"/>
</dbReference>